<keyword evidence="2" id="KW-1185">Reference proteome</keyword>
<protein>
    <submittedName>
        <fullName evidence="1">Uncharacterized protein</fullName>
    </submittedName>
</protein>
<dbReference type="Proteomes" id="UP000324748">
    <property type="component" value="Unassembled WGS sequence"/>
</dbReference>
<gene>
    <name evidence="1" type="ORF">PGT21_010080</name>
</gene>
<comment type="caution">
    <text evidence="1">The sequence shown here is derived from an EMBL/GenBank/DDBJ whole genome shotgun (WGS) entry which is preliminary data.</text>
</comment>
<evidence type="ECO:0000313" key="1">
    <source>
        <dbReference type="EMBL" id="KAA1074561.1"/>
    </source>
</evidence>
<organism evidence="1 2">
    <name type="scientific">Puccinia graminis f. sp. tritici</name>
    <dbReference type="NCBI Taxonomy" id="56615"/>
    <lineage>
        <taxon>Eukaryota</taxon>
        <taxon>Fungi</taxon>
        <taxon>Dikarya</taxon>
        <taxon>Basidiomycota</taxon>
        <taxon>Pucciniomycotina</taxon>
        <taxon>Pucciniomycetes</taxon>
        <taxon>Pucciniales</taxon>
        <taxon>Pucciniaceae</taxon>
        <taxon>Puccinia</taxon>
    </lineage>
</organism>
<dbReference type="AlphaFoldDB" id="A0A5B0MD81"/>
<sequence>MVKQLTPSFITDQCFWKFGFSFSQVLDEKDKVRMNFELLIAHLFLNGNRLRGFQEWDSFEKSFGRKKYLDHLKNPDRLKLSTSLQVEGKEEVPPSLIGTDQEFSGDVNNLVKLFLATLNGPKKTRALSGLVCELLDFININISPGILDRSFKKLGSSKNLRLQFDLILIPTRINYSMAVAMEFHDIAERNGLSLAPKVMESIFISYQDRVISLNKELIKVYSQLKNRYGSLSSWLKQNPEYSKINEKSLNQWLKAMTIIIEECATEAKELDRRIQAAHGIAH</sequence>
<accession>A0A5B0MD81</accession>
<name>A0A5B0MD81_PUCGR</name>
<reference evidence="1 2" key="1">
    <citation type="submission" date="2019-05" db="EMBL/GenBank/DDBJ databases">
        <title>Emergence of the Ug99 lineage of the wheat stem rust pathogen through somatic hybridization.</title>
        <authorList>
            <person name="Li F."/>
            <person name="Upadhyaya N.M."/>
            <person name="Sperschneider J."/>
            <person name="Matny O."/>
            <person name="Nguyen-Phuc H."/>
            <person name="Mago R."/>
            <person name="Raley C."/>
            <person name="Miller M.E."/>
            <person name="Silverstein K.A.T."/>
            <person name="Henningsen E."/>
            <person name="Hirsch C.D."/>
            <person name="Visser B."/>
            <person name="Pretorius Z.A."/>
            <person name="Steffenson B.J."/>
            <person name="Schwessinger B."/>
            <person name="Dodds P.N."/>
            <person name="Figueroa M."/>
        </authorList>
    </citation>
    <scope>NUCLEOTIDE SEQUENCE [LARGE SCALE GENOMIC DNA]</scope>
    <source>
        <strain evidence="1">21-0</strain>
    </source>
</reference>
<proteinExistence type="predicted"/>
<evidence type="ECO:0000313" key="2">
    <source>
        <dbReference type="Proteomes" id="UP000324748"/>
    </source>
</evidence>
<dbReference type="EMBL" id="VSWC01000157">
    <property type="protein sequence ID" value="KAA1074561.1"/>
    <property type="molecule type" value="Genomic_DNA"/>
</dbReference>